<evidence type="ECO:0000256" key="2">
    <source>
        <dbReference type="SAM" id="SignalP"/>
    </source>
</evidence>
<keyword evidence="1" id="KW-0175">Coiled coil</keyword>
<reference evidence="3" key="1">
    <citation type="submission" date="2021-04" db="EMBL/GenBank/DDBJ databases">
        <authorList>
            <person name="Hornung B."/>
        </authorList>
    </citation>
    <scope>NUCLEOTIDE SEQUENCE</scope>
    <source>
        <strain evidence="3">G5G6</strain>
    </source>
</reference>
<accession>A0A916N9I7</accession>
<feature type="chain" id="PRO_5037548812" description="DUF4124 domain-containing protein" evidence="2">
    <location>
        <begin position="30"/>
        <end position="215"/>
    </location>
</feature>
<evidence type="ECO:0000313" key="4">
    <source>
        <dbReference type="Proteomes" id="UP000742786"/>
    </source>
</evidence>
<gene>
    <name evidence="3" type="ORF">GTOL_12505</name>
</gene>
<comment type="caution">
    <text evidence="3">The sequence shown here is derived from an EMBL/GenBank/DDBJ whole genome shotgun (WGS) entry which is preliminary data.</text>
</comment>
<dbReference type="AlphaFoldDB" id="A0A916N9I7"/>
<feature type="coiled-coil region" evidence="1">
    <location>
        <begin position="74"/>
        <end position="151"/>
    </location>
</feature>
<sequence length="215" mass="24019">MSRNMSNRSACLAATTMLLLGLAAPSAYAARTFCCTDEKGQQRCGDVLPDACRSRAYVEYNEAGTRVRNVAAPLTEAQQAAKNAEEKKKREMAEAAEQQRRADQALLSTYADEKDLDTARDRAVNELVRSIKSAEDKLADLNKAKAKLAADTEFFKNKPLPADLKQKIARNQTALQEQQAAINLKKKEIEETRAKFDGYYKRLHEMKAKDKDVKS</sequence>
<evidence type="ECO:0008006" key="5">
    <source>
        <dbReference type="Google" id="ProtNLM"/>
    </source>
</evidence>
<name>A0A916N9I7_9PROT</name>
<evidence type="ECO:0000313" key="3">
    <source>
        <dbReference type="EMBL" id="CAG4884622.1"/>
    </source>
</evidence>
<dbReference type="EMBL" id="CAJQUM010000001">
    <property type="protein sequence ID" value="CAG4884622.1"/>
    <property type="molecule type" value="Genomic_DNA"/>
</dbReference>
<feature type="signal peptide" evidence="2">
    <location>
        <begin position="1"/>
        <end position="29"/>
    </location>
</feature>
<proteinExistence type="predicted"/>
<keyword evidence="2" id="KW-0732">Signal</keyword>
<evidence type="ECO:0000256" key="1">
    <source>
        <dbReference type="SAM" id="Coils"/>
    </source>
</evidence>
<dbReference type="Proteomes" id="UP000742786">
    <property type="component" value="Unassembled WGS sequence"/>
</dbReference>
<keyword evidence="4" id="KW-1185">Reference proteome</keyword>
<organism evidence="3 4">
    <name type="scientific">Georgfuchsia toluolica</name>
    <dbReference type="NCBI Taxonomy" id="424218"/>
    <lineage>
        <taxon>Bacteria</taxon>
        <taxon>Pseudomonadati</taxon>
        <taxon>Pseudomonadota</taxon>
        <taxon>Betaproteobacteria</taxon>
        <taxon>Nitrosomonadales</taxon>
        <taxon>Sterolibacteriaceae</taxon>
        <taxon>Georgfuchsia</taxon>
    </lineage>
</organism>
<protein>
    <recommendedName>
        <fullName evidence="5">DUF4124 domain-containing protein</fullName>
    </recommendedName>
</protein>